<dbReference type="EMBL" id="SGPL01000912">
    <property type="protein sequence ID" value="THH06147.1"/>
    <property type="molecule type" value="Genomic_DNA"/>
</dbReference>
<evidence type="ECO:0000313" key="2">
    <source>
        <dbReference type="EMBL" id="THH06147.1"/>
    </source>
</evidence>
<dbReference type="OrthoDB" id="2900904at2759"/>
<evidence type="ECO:0000313" key="3">
    <source>
        <dbReference type="Proteomes" id="UP000310158"/>
    </source>
</evidence>
<organism evidence="2 3">
    <name type="scientific">Bondarzewia mesenterica</name>
    <dbReference type="NCBI Taxonomy" id="1095465"/>
    <lineage>
        <taxon>Eukaryota</taxon>
        <taxon>Fungi</taxon>
        <taxon>Dikarya</taxon>
        <taxon>Basidiomycota</taxon>
        <taxon>Agaricomycotina</taxon>
        <taxon>Agaricomycetes</taxon>
        <taxon>Russulales</taxon>
        <taxon>Bondarzewiaceae</taxon>
        <taxon>Bondarzewia</taxon>
    </lineage>
</organism>
<feature type="chain" id="PRO_5020356719" evidence="1">
    <location>
        <begin position="21"/>
        <end position="167"/>
    </location>
</feature>
<accession>A0A4S4L4K1</accession>
<keyword evidence="3" id="KW-1185">Reference proteome</keyword>
<feature type="signal peptide" evidence="1">
    <location>
        <begin position="1"/>
        <end position="20"/>
    </location>
</feature>
<reference evidence="2 3" key="1">
    <citation type="submission" date="2019-02" db="EMBL/GenBank/DDBJ databases">
        <title>Genome sequencing of the rare red list fungi Bondarzewia mesenterica.</title>
        <authorList>
            <person name="Buettner E."/>
            <person name="Kellner H."/>
        </authorList>
    </citation>
    <scope>NUCLEOTIDE SEQUENCE [LARGE SCALE GENOMIC DNA]</scope>
    <source>
        <strain evidence="2 3">DSM 108281</strain>
    </source>
</reference>
<name>A0A4S4L4K1_9AGAM</name>
<keyword evidence="1" id="KW-0732">Signal</keyword>
<sequence>MHFTYIIALCSLFLFSAVVAAPVPGADASLIVTLDRRTVTPTFTFTGDLASITISPNVPANSPKRNRQTAREALQKAASTRVAAVLSAASTPLELSGNLAVTIVNNFHTSKDPESHATFKFSATICGGTCVGHAYNPVSTLTPGRGQPGKIFNAAGAGIFGETDVVA</sequence>
<gene>
    <name evidence="2" type="ORF">EW146_g9705</name>
</gene>
<comment type="caution">
    <text evidence="2">The sequence shown here is derived from an EMBL/GenBank/DDBJ whole genome shotgun (WGS) entry which is preliminary data.</text>
</comment>
<dbReference type="AlphaFoldDB" id="A0A4S4L4K1"/>
<protein>
    <submittedName>
        <fullName evidence="2">Uncharacterized protein</fullName>
    </submittedName>
</protein>
<evidence type="ECO:0000256" key="1">
    <source>
        <dbReference type="SAM" id="SignalP"/>
    </source>
</evidence>
<dbReference type="Proteomes" id="UP000310158">
    <property type="component" value="Unassembled WGS sequence"/>
</dbReference>
<proteinExistence type="predicted"/>